<accession>A0A4Z2FW39</accession>
<evidence type="ECO:0000313" key="1">
    <source>
        <dbReference type="EMBL" id="TNN44804.1"/>
    </source>
</evidence>
<name>A0A4Z2FW39_9TELE</name>
<organism evidence="1 2">
    <name type="scientific">Liparis tanakae</name>
    <name type="common">Tanaka's snailfish</name>
    <dbReference type="NCBI Taxonomy" id="230148"/>
    <lineage>
        <taxon>Eukaryota</taxon>
        <taxon>Metazoa</taxon>
        <taxon>Chordata</taxon>
        <taxon>Craniata</taxon>
        <taxon>Vertebrata</taxon>
        <taxon>Euteleostomi</taxon>
        <taxon>Actinopterygii</taxon>
        <taxon>Neopterygii</taxon>
        <taxon>Teleostei</taxon>
        <taxon>Neoteleostei</taxon>
        <taxon>Acanthomorphata</taxon>
        <taxon>Eupercaria</taxon>
        <taxon>Perciformes</taxon>
        <taxon>Cottioidei</taxon>
        <taxon>Cottales</taxon>
        <taxon>Liparidae</taxon>
        <taxon>Liparis</taxon>
    </lineage>
</organism>
<dbReference type="AlphaFoldDB" id="A0A4Z2FW39"/>
<dbReference type="Proteomes" id="UP000314294">
    <property type="component" value="Unassembled WGS sequence"/>
</dbReference>
<comment type="caution">
    <text evidence="1">The sequence shown here is derived from an EMBL/GenBank/DDBJ whole genome shotgun (WGS) entry which is preliminary data.</text>
</comment>
<protein>
    <submittedName>
        <fullName evidence="1">Uncharacterized protein</fullName>
    </submittedName>
</protein>
<dbReference type="EMBL" id="SRLO01000883">
    <property type="protein sequence ID" value="TNN44804.1"/>
    <property type="molecule type" value="Genomic_DNA"/>
</dbReference>
<evidence type="ECO:0000313" key="2">
    <source>
        <dbReference type="Proteomes" id="UP000314294"/>
    </source>
</evidence>
<proteinExistence type="predicted"/>
<keyword evidence="2" id="KW-1185">Reference proteome</keyword>
<gene>
    <name evidence="1" type="ORF">EYF80_044989</name>
</gene>
<reference evidence="1 2" key="1">
    <citation type="submission" date="2019-03" db="EMBL/GenBank/DDBJ databases">
        <title>First draft genome of Liparis tanakae, snailfish: a comprehensive survey of snailfish specific genes.</title>
        <authorList>
            <person name="Kim W."/>
            <person name="Song I."/>
            <person name="Jeong J.-H."/>
            <person name="Kim D."/>
            <person name="Kim S."/>
            <person name="Ryu S."/>
            <person name="Song J.Y."/>
            <person name="Lee S.K."/>
        </authorList>
    </citation>
    <scope>NUCLEOTIDE SEQUENCE [LARGE SCALE GENOMIC DNA]</scope>
    <source>
        <tissue evidence="1">Muscle</tissue>
    </source>
</reference>
<sequence length="220" mass="23311">MRNRSRTVASCASMSHIRLVTLRATGCRLRLLGMDAPSVCGYEGCAPQVRESMESVEPQTSYLSAARHVCLSARAFIFLHHEQLVALRLQLSQLAGDKVPLEGRVLASSSEGHVFGEAVAAPPSSSSSSSSSFFALLSLRDVPTLALLPSGLCHPILSLTRSGLVGYSGGGGGGGGSFRLLLGRPVGCKAIPDGGALSGARWRRLRLHREWTEDLERAEG</sequence>